<sequence>MVTDQARSDSLLLYGLSNTVLMSLPTLQAATVGVTRNLTLAVVNGLSMSLYNPSWFVVQKGFQHRSIIRSSSRRSLSPACWTRGFQVYAPINVRCDLIDKFLFTQFLGIFVEIYIPKKEISWEALSAWRSIALDAGRHGVGRGGKFLDFCKNFTRPEMWTSMRGLVTPVGATPIDSKDQFE</sequence>
<accession>A0A0V0ZRQ6</accession>
<dbReference type="EMBL" id="JYDQ01000096">
    <property type="protein sequence ID" value="KRY15399.1"/>
    <property type="molecule type" value="Genomic_DNA"/>
</dbReference>
<evidence type="ECO:0000313" key="1">
    <source>
        <dbReference type="EMBL" id="KRY15399.1"/>
    </source>
</evidence>
<comment type="caution">
    <text evidence="1">The sequence shown here is derived from an EMBL/GenBank/DDBJ whole genome shotgun (WGS) entry which is preliminary data.</text>
</comment>
<proteinExistence type="predicted"/>
<evidence type="ECO:0000313" key="2">
    <source>
        <dbReference type="Proteomes" id="UP000054783"/>
    </source>
</evidence>
<name>A0A0V0ZRQ6_9BILA</name>
<dbReference type="AlphaFoldDB" id="A0A0V0ZRQ6"/>
<gene>
    <name evidence="1" type="ORF">T12_14571</name>
</gene>
<keyword evidence="2" id="KW-1185">Reference proteome</keyword>
<protein>
    <submittedName>
        <fullName evidence="1">Uncharacterized protein</fullName>
    </submittedName>
</protein>
<reference evidence="1 2" key="1">
    <citation type="submission" date="2015-01" db="EMBL/GenBank/DDBJ databases">
        <title>Evolution of Trichinella species and genotypes.</title>
        <authorList>
            <person name="Korhonen P.K."/>
            <person name="Edoardo P."/>
            <person name="Giuseppe L.R."/>
            <person name="Gasser R.B."/>
        </authorList>
    </citation>
    <scope>NUCLEOTIDE SEQUENCE [LARGE SCALE GENOMIC DNA]</scope>
    <source>
        <strain evidence="1">ISS2496</strain>
    </source>
</reference>
<dbReference type="Proteomes" id="UP000054783">
    <property type="component" value="Unassembled WGS sequence"/>
</dbReference>
<organism evidence="1 2">
    <name type="scientific">Trichinella patagoniensis</name>
    <dbReference type="NCBI Taxonomy" id="990121"/>
    <lineage>
        <taxon>Eukaryota</taxon>
        <taxon>Metazoa</taxon>
        <taxon>Ecdysozoa</taxon>
        <taxon>Nematoda</taxon>
        <taxon>Enoplea</taxon>
        <taxon>Dorylaimia</taxon>
        <taxon>Trichinellida</taxon>
        <taxon>Trichinellidae</taxon>
        <taxon>Trichinella</taxon>
    </lineage>
</organism>